<feature type="region of interest" description="Disordered" evidence="1">
    <location>
        <begin position="41"/>
        <end position="61"/>
    </location>
</feature>
<name>I3DAL7_9PAST</name>
<dbReference type="Proteomes" id="UP000006457">
    <property type="component" value="Unassembled WGS sequence"/>
</dbReference>
<gene>
    <name evidence="2" type="ORF">HMPREF1052_1344</name>
</gene>
<protein>
    <submittedName>
        <fullName evidence="2">Uncharacterized protein</fullName>
    </submittedName>
</protein>
<evidence type="ECO:0000313" key="3">
    <source>
        <dbReference type="Proteomes" id="UP000006457"/>
    </source>
</evidence>
<evidence type="ECO:0000313" key="2">
    <source>
        <dbReference type="EMBL" id="EIJ68760.1"/>
    </source>
</evidence>
<comment type="caution">
    <text evidence="2">The sequence shown here is derived from an EMBL/GenBank/DDBJ whole genome shotgun (WGS) entry which is preliminary data.</text>
</comment>
<feature type="compositionally biased region" description="Polar residues" evidence="1">
    <location>
        <begin position="89"/>
        <end position="107"/>
    </location>
</feature>
<proteinExistence type="predicted"/>
<organism evidence="2 3">
    <name type="scientific">Pasteurella bettyae CCUG 2042</name>
    <dbReference type="NCBI Taxonomy" id="1095749"/>
    <lineage>
        <taxon>Bacteria</taxon>
        <taxon>Pseudomonadati</taxon>
        <taxon>Pseudomonadota</taxon>
        <taxon>Gammaproteobacteria</taxon>
        <taxon>Pasteurellales</taxon>
        <taxon>Pasteurellaceae</taxon>
        <taxon>Pasteurella</taxon>
    </lineage>
</organism>
<dbReference type="PATRIC" id="fig|1095749.3.peg.1448"/>
<accession>I3DAL7</accession>
<dbReference type="RefSeq" id="WP_005760982.1">
    <property type="nucleotide sequence ID" value="NZ_AJSX01000034.1"/>
</dbReference>
<keyword evidence="3" id="KW-1185">Reference proteome</keyword>
<feature type="compositionally biased region" description="Polar residues" evidence="1">
    <location>
        <begin position="41"/>
        <end position="50"/>
    </location>
</feature>
<evidence type="ECO:0000256" key="1">
    <source>
        <dbReference type="SAM" id="MobiDB-lite"/>
    </source>
</evidence>
<dbReference type="EMBL" id="AJSX01000034">
    <property type="protein sequence ID" value="EIJ68760.1"/>
    <property type="molecule type" value="Genomic_DNA"/>
</dbReference>
<dbReference type="AlphaFoldDB" id="I3DAL7"/>
<sequence>MICHSLHKTPHKAFFKFTSLTSALFMVGLLSACQTSHPINVDNSSGKINPTPNPPDEKNLDTMNYPRGMIDSNAKQVTGTYVEREHGKNPSNPIEQTPQDVTGNPSIAATEKVIADGKDINAYPNGINISARIAKIREKDKDFLPFDDNDRSGLNK</sequence>
<reference evidence="2 3" key="1">
    <citation type="submission" date="2012-03" db="EMBL/GenBank/DDBJ databases">
        <authorList>
            <person name="Harkins D.M."/>
            <person name="Madupu R."/>
            <person name="Durkin A.S."/>
            <person name="Torralba M."/>
            <person name="Methe B."/>
            <person name="Sutton G.G."/>
            <person name="Nelson K.E."/>
        </authorList>
    </citation>
    <scope>NUCLEOTIDE SEQUENCE [LARGE SCALE GENOMIC DNA]</scope>
    <source>
        <strain evidence="2 3">CCUG 2042</strain>
    </source>
</reference>
<feature type="region of interest" description="Disordered" evidence="1">
    <location>
        <begin position="82"/>
        <end position="107"/>
    </location>
</feature>